<keyword evidence="2" id="KW-1185">Reference proteome</keyword>
<dbReference type="EMBL" id="CP001684">
    <property type="protein sequence ID" value="ACV23645.1"/>
    <property type="molecule type" value="Genomic_DNA"/>
</dbReference>
<dbReference type="RefSeq" id="WP_012799743.1">
    <property type="nucleotide sequence ID" value="NC_013165.1"/>
</dbReference>
<dbReference type="HOGENOM" id="CLU_2195189_0_0_11"/>
<proteinExistence type="predicted"/>
<sequence>MWSIELKPKAQEAIRERLGKHERNWDGTERDPVTVLMCATEGIRLRLLLCREGINSPEPDAPYAVGDAIADCMAELDGVHAVLDEFLVKPTGRQAQHNDSENGPMDTE</sequence>
<dbReference type="AlphaFoldDB" id="C7N3C2"/>
<evidence type="ECO:0000313" key="1">
    <source>
        <dbReference type="EMBL" id="ACV23645.1"/>
    </source>
</evidence>
<dbReference type="KEGG" id="shi:Shel_26430"/>
<dbReference type="Proteomes" id="UP000002026">
    <property type="component" value="Chromosome"/>
</dbReference>
<protein>
    <submittedName>
        <fullName evidence="1">Uncharacterized protein</fullName>
    </submittedName>
</protein>
<name>C7N3C2_SLAHD</name>
<evidence type="ECO:0000313" key="2">
    <source>
        <dbReference type="Proteomes" id="UP000002026"/>
    </source>
</evidence>
<organism evidence="1 2">
    <name type="scientific">Slackia heliotrinireducens (strain ATCC 29202 / DSM 20476 / NCTC 11029 / RHS 1)</name>
    <name type="common">Peptococcus heliotrinreducens</name>
    <dbReference type="NCBI Taxonomy" id="471855"/>
    <lineage>
        <taxon>Bacteria</taxon>
        <taxon>Bacillati</taxon>
        <taxon>Actinomycetota</taxon>
        <taxon>Coriobacteriia</taxon>
        <taxon>Eggerthellales</taxon>
        <taxon>Eggerthellaceae</taxon>
        <taxon>Slackia</taxon>
    </lineage>
</organism>
<gene>
    <name evidence="1" type="ordered locus">Shel_26430</name>
</gene>
<accession>C7N3C2</accession>
<reference evidence="1 2" key="1">
    <citation type="journal article" date="2009" name="Stand. Genomic Sci.">
        <title>Complete genome sequence of Slackia heliotrinireducens type strain (RHS 1).</title>
        <authorList>
            <person name="Pukall R."/>
            <person name="Lapidus A."/>
            <person name="Nolan M."/>
            <person name="Copeland A."/>
            <person name="Glavina Del Rio T."/>
            <person name="Lucas S."/>
            <person name="Chen F."/>
            <person name="Tice H."/>
            <person name="Cheng J.F."/>
            <person name="Chertkov O."/>
            <person name="Bruce D."/>
            <person name="Goodwin L."/>
            <person name="Kuske C."/>
            <person name="Brettin T."/>
            <person name="Detter J.C."/>
            <person name="Han C."/>
            <person name="Pitluck S."/>
            <person name="Pati A."/>
            <person name="Mavrommatis K."/>
            <person name="Ivanova N."/>
            <person name="Ovchinnikova G."/>
            <person name="Chen A."/>
            <person name="Palaniappan K."/>
            <person name="Schneider S."/>
            <person name="Rohde M."/>
            <person name="Chain P."/>
            <person name="D'haeseleer P."/>
            <person name="Goker M."/>
            <person name="Bristow J."/>
            <person name="Eisen J.A."/>
            <person name="Markowitz V."/>
            <person name="Kyrpides N.C."/>
            <person name="Klenk H.P."/>
            <person name="Hugenholtz P."/>
        </authorList>
    </citation>
    <scope>NUCLEOTIDE SEQUENCE [LARGE SCALE GENOMIC DNA]</scope>
    <source>
        <strain evidence="2">ATCC 29202 / DSM 20476 / NCTC 11029 / RHS 1</strain>
    </source>
</reference>